<dbReference type="InterPro" id="IPR034660">
    <property type="entry name" value="DinB/YfiT-like"/>
</dbReference>
<dbReference type="Proteomes" id="UP000830454">
    <property type="component" value="Chromosome"/>
</dbReference>
<proteinExistence type="predicted"/>
<protein>
    <submittedName>
        <fullName evidence="1">DUF1572 domain-containing protein</fullName>
    </submittedName>
</protein>
<dbReference type="EMBL" id="CP090145">
    <property type="protein sequence ID" value="UOX33780.1"/>
    <property type="molecule type" value="Genomic_DNA"/>
</dbReference>
<dbReference type="InterPro" id="IPR011466">
    <property type="entry name" value="DUF1572"/>
</dbReference>
<accession>A0ABY4HLN1</accession>
<name>A0ABY4HLN1_9FLAO</name>
<keyword evidence="2" id="KW-1185">Reference proteome</keyword>
<evidence type="ECO:0000313" key="2">
    <source>
        <dbReference type="Proteomes" id="UP000830454"/>
    </source>
</evidence>
<dbReference type="SUPFAM" id="SSF109854">
    <property type="entry name" value="DinB/YfiT-like putative metalloenzymes"/>
    <property type="match status" value="1"/>
</dbReference>
<reference evidence="1" key="1">
    <citation type="submission" date="2021-12" db="EMBL/GenBank/DDBJ databases">
        <authorList>
            <person name="Cha I.-T."/>
            <person name="Lee K.-E."/>
            <person name="Park S.-J."/>
        </authorList>
    </citation>
    <scope>NUCLEOTIDE SEQUENCE</scope>
    <source>
        <strain evidence="1">YSM-43</strain>
    </source>
</reference>
<reference evidence="1" key="2">
    <citation type="submission" date="2022-04" db="EMBL/GenBank/DDBJ databases">
        <title>Complete Genome Sequence of Flavobacterium sediminilitoris YSM-43, Isolated from a Tidal Sediment.</title>
        <authorList>
            <person name="Lee P.A."/>
        </authorList>
    </citation>
    <scope>NUCLEOTIDE SEQUENCE</scope>
    <source>
        <strain evidence="1">YSM-43</strain>
    </source>
</reference>
<sequence>MEINNIYLASVKKQMLYYKTIAEKAIDQLETEQLFISVNEDTNSIATIIKHMSGNMLSRWTDFLTTDGEKEWRMRDAEFMNFNSSKDELMQLWNIGWDCFFNTLNKLEPHQLTQIIYIRNEGQTALDAINRQLAHYPYHIGQIVFYAKMLKQSDWDSLSIPKNKSNEYNADKFAKDKSVKHFTDDELNKLRDK</sequence>
<dbReference type="Pfam" id="PF07609">
    <property type="entry name" value="DUF1572"/>
    <property type="match status" value="1"/>
</dbReference>
<gene>
    <name evidence="1" type="ORF">LXD69_17315</name>
</gene>
<dbReference type="RefSeq" id="WP_246916293.1">
    <property type="nucleotide sequence ID" value="NZ_CP090145.1"/>
</dbReference>
<organism evidence="1 2">
    <name type="scientific">Flavobacterium sediminilitoris</name>
    <dbReference type="NCBI Taxonomy" id="2024526"/>
    <lineage>
        <taxon>Bacteria</taxon>
        <taxon>Pseudomonadati</taxon>
        <taxon>Bacteroidota</taxon>
        <taxon>Flavobacteriia</taxon>
        <taxon>Flavobacteriales</taxon>
        <taxon>Flavobacteriaceae</taxon>
        <taxon>Flavobacterium</taxon>
    </lineage>
</organism>
<evidence type="ECO:0000313" key="1">
    <source>
        <dbReference type="EMBL" id="UOX33780.1"/>
    </source>
</evidence>
<dbReference type="Gene3D" id="1.20.120.450">
    <property type="entry name" value="dinb family like domain"/>
    <property type="match status" value="1"/>
</dbReference>